<name>A0AAV6U8M9_9ARAC</name>
<proteinExistence type="predicted"/>
<comment type="caution">
    <text evidence="1">The sequence shown here is derived from an EMBL/GenBank/DDBJ whole genome shotgun (WGS) entry which is preliminary data.</text>
</comment>
<evidence type="ECO:0000313" key="2">
    <source>
        <dbReference type="Proteomes" id="UP000827092"/>
    </source>
</evidence>
<accession>A0AAV6U8M9</accession>
<dbReference type="EMBL" id="JAFNEN010000596">
    <property type="protein sequence ID" value="KAG8179949.1"/>
    <property type="molecule type" value="Genomic_DNA"/>
</dbReference>
<sequence>MVPRSRKRQKTVEKSDRGDRRAFMKFENYGVSRDFYHHPRMVNYSKEMKSKLRKMTGVATDLMDLIDIYEGEPSITGKKRQS</sequence>
<organism evidence="1 2">
    <name type="scientific">Oedothorax gibbosus</name>
    <dbReference type="NCBI Taxonomy" id="931172"/>
    <lineage>
        <taxon>Eukaryota</taxon>
        <taxon>Metazoa</taxon>
        <taxon>Ecdysozoa</taxon>
        <taxon>Arthropoda</taxon>
        <taxon>Chelicerata</taxon>
        <taxon>Arachnida</taxon>
        <taxon>Araneae</taxon>
        <taxon>Araneomorphae</taxon>
        <taxon>Entelegynae</taxon>
        <taxon>Araneoidea</taxon>
        <taxon>Linyphiidae</taxon>
        <taxon>Erigoninae</taxon>
        <taxon>Oedothorax</taxon>
    </lineage>
</organism>
<protein>
    <submittedName>
        <fullName evidence="1">Uncharacterized protein</fullName>
    </submittedName>
</protein>
<evidence type="ECO:0000313" key="1">
    <source>
        <dbReference type="EMBL" id="KAG8179949.1"/>
    </source>
</evidence>
<dbReference type="AlphaFoldDB" id="A0AAV6U8M9"/>
<reference evidence="1 2" key="1">
    <citation type="journal article" date="2022" name="Nat. Ecol. Evol.">
        <title>A masculinizing supergene underlies an exaggerated male reproductive morph in a spider.</title>
        <authorList>
            <person name="Hendrickx F."/>
            <person name="De Corte Z."/>
            <person name="Sonet G."/>
            <person name="Van Belleghem S.M."/>
            <person name="Kostlbacher S."/>
            <person name="Vangestel C."/>
        </authorList>
    </citation>
    <scope>NUCLEOTIDE SEQUENCE [LARGE SCALE GENOMIC DNA]</scope>
    <source>
        <strain evidence="1">W744_W776</strain>
    </source>
</reference>
<gene>
    <name evidence="1" type="ORF">JTE90_025272</name>
</gene>
<keyword evidence="2" id="KW-1185">Reference proteome</keyword>
<dbReference type="Proteomes" id="UP000827092">
    <property type="component" value="Unassembled WGS sequence"/>
</dbReference>